<feature type="chain" id="PRO_5037112313" description="TIGR02301 family protein" evidence="1">
    <location>
        <begin position="22"/>
        <end position="155"/>
    </location>
</feature>
<dbReference type="RefSeq" id="WP_189579703.1">
    <property type="nucleotide sequence ID" value="NZ_BMYV01000001.1"/>
</dbReference>
<evidence type="ECO:0000256" key="1">
    <source>
        <dbReference type="SAM" id="SignalP"/>
    </source>
</evidence>
<comment type="caution">
    <text evidence="2">The sequence shown here is derived from an EMBL/GenBank/DDBJ whole genome shotgun (WGS) entry which is preliminary data.</text>
</comment>
<evidence type="ECO:0008006" key="4">
    <source>
        <dbReference type="Google" id="ProtNLM"/>
    </source>
</evidence>
<dbReference type="Proteomes" id="UP000600865">
    <property type="component" value="Unassembled WGS sequence"/>
</dbReference>
<name>A0A918KBQ2_9PROT</name>
<dbReference type="AlphaFoldDB" id="A0A918KBQ2"/>
<feature type="signal peptide" evidence="1">
    <location>
        <begin position="1"/>
        <end position="21"/>
    </location>
</feature>
<dbReference type="InterPro" id="IPR012645">
    <property type="entry name" value="CHP02301"/>
</dbReference>
<gene>
    <name evidence="2" type="ORF">GCM10011309_00330</name>
</gene>
<keyword evidence="1" id="KW-0732">Signal</keyword>
<sequence length="155" mass="17613">MLSRLAIFTLPLLLLAAPTWAQDAEAEQPLTAKEKRELALKAREAAELRVEQDMVTMTSLVEALAKNLGQIHYLRTLCFGPNDQKWRDYGQQMMDTESDGDADRRRQLVRAFNAGYYQEKERHTECSNAVSVDVAALAENGRHISTMLGDPYRER</sequence>
<organism evidence="2 3">
    <name type="scientific">Litorimonas cladophorae</name>
    <dbReference type="NCBI Taxonomy" id="1220491"/>
    <lineage>
        <taxon>Bacteria</taxon>
        <taxon>Pseudomonadati</taxon>
        <taxon>Pseudomonadota</taxon>
        <taxon>Alphaproteobacteria</taxon>
        <taxon>Maricaulales</taxon>
        <taxon>Robiginitomaculaceae</taxon>
    </lineage>
</organism>
<protein>
    <recommendedName>
        <fullName evidence="4">TIGR02301 family protein</fullName>
    </recommendedName>
</protein>
<evidence type="ECO:0000313" key="2">
    <source>
        <dbReference type="EMBL" id="GGX55651.1"/>
    </source>
</evidence>
<keyword evidence="3" id="KW-1185">Reference proteome</keyword>
<dbReference type="EMBL" id="BMYV01000001">
    <property type="protein sequence ID" value="GGX55651.1"/>
    <property type="molecule type" value="Genomic_DNA"/>
</dbReference>
<dbReference type="NCBIfam" id="TIGR02301">
    <property type="entry name" value="TIGR02301 family protein"/>
    <property type="match status" value="1"/>
</dbReference>
<proteinExistence type="predicted"/>
<accession>A0A918KBQ2</accession>
<dbReference type="Pfam" id="PF09539">
    <property type="entry name" value="DUF2385"/>
    <property type="match status" value="1"/>
</dbReference>
<reference evidence="2 3" key="1">
    <citation type="journal article" date="2014" name="Int. J. Syst. Evol. Microbiol.">
        <title>Complete genome sequence of Corynebacterium casei LMG S-19264T (=DSM 44701T), isolated from a smear-ripened cheese.</title>
        <authorList>
            <consortium name="US DOE Joint Genome Institute (JGI-PGF)"/>
            <person name="Walter F."/>
            <person name="Albersmeier A."/>
            <person name="Kalinowski J."/>
            <person name="Ruckert C."/>
        </authorList>
    </citation>
    <scope>NUCLEOTIDE SEQUENCE [LARGE SCALE GENOMIC DNA]</scope>
    <source>
        <strain evidence="2 3">KCTC 23968</strain>
    </source>
</reference>
<evidence type="ECO:0000313" key="3">
    <source>
        <dbReference type="Proteomes" id="UP000600865"/>
    </source>
</evidence>